<dbReference type="Pfam" id="PF14216">
    <property type="entry name" value="DUF4326"/>
    <property type="match status" value="1"/>
</dbReference>
<reference evidence="3 4" key="1">
    <citation type="submission" date="2013-02" db="EMBL/GenBank/DDBJ databases">
        <title>The Genome Sequence of Acinetobacter haemolyticus CIP 64.3.</title>
        <authorList>
            <consortium name="The Broad Institute Genome Sequencing Platform"/>
            <consortium name="The Broad Institute Genome Sequencing Center for Infectious Disease"/>
            <person name="Cerqueira G."/>
            <person name="Feldgarden M."/>
            <person name="Courvalin P."/>
            <person name="Perichon B."/>
            <person name="Grillot-Courvalin C."/>
            <person name="Clermont D."/>
            <person name="Rocha E."/>
            <person name="Yoon E.-J."/>
            <person name="Nemec A."/>
            <person name="Walker B."/>
            <person name="Young S.K."/>
            <person name="Zeng Q."/>
            <person name="Gargeya S."/>
            <person name="Fitzgerald M."/>
            <person name="Haas B."/>
            <person name="Abouelleil A."/>
            <person name="Alvarado L."/>
            <person name="Arachchi H.M."/>
            <person name="Berlin A.M."/>
            <person name="Chapman S.B."/>
            <person name="Dewar J."/>
            <person name="Goldberg J."/>
            <person name="Griggs A."/>
            <person name="Gujja S."/>
            <person name="Hansen M."/>
            <person name="Howarth C."/>
            <person name="Imamovic A."/>
            <person name="Larimer J."/>
            <person name="McCowan C."/>
            <person name="Murphy C."/>
            <person name="Neiman D."/>
            <person name="Pearson M."/>
            <person name="Priest M."/>
            <person name="Roberts A."/>
            <person name="Saif S."/>
            <person name="Shea T."/>
            <person name="Sisk P."/>
            <person name="Sykes S."/>
            <person name="Wortman J."/>
            <person name="Nusbaum C."/>
            <person name="Birren B."/>
        </authorList>
    </citation>
    <scope>NUCLEOTIDE SEQUENCE [LARGE SCALE GENOMIC DNA]</scope>
    <source>
        <strain evidence="3 4">CIP 64.3</strain>
    </source>
</reference>
<sequence>MNHLLVLLPEEFNCYTKLERKLDRISSSLMNFKITTNSSNELLKFYQEHNRDCIEVSYLPDWKNVEFTHAVIFKDDEIFNDDEEYIKLLNIPLRVIQIKITRVINIDTEMQYKSIKKNDVYEYIGRGSPWGNPYSMTTHDEEDRKNVIHSFKYDFDRDILLKAKKSDVYKLAGKRLGCFCKPFDCHGDVLANFLNSWDDGE</sequence>
<dbReference type="PATRIC" id="fig|1217659.3.peg.431"/>
<dbReference type="InterPro" id="IPR054452">
    <property type="entry name" value="mSLOG_dom"/>
</dbReference>
<dbReference type="Proteomes" id="UP000017667">
    <property type="component" value="Unassembled WGS sequence"/>
</dbReference>
<dbReference type="EMBL" id="APQQ01000007">
    <property type="protein sequence ID" value="ENW21094.1"/>
    <property type="molecule type" value="Genomic_DNA"/>
</dbReference>
<evidence type="ECO:0000259" key="1">
    <source>
        <dbReference type="Pfam" id="PF14216"/>
    </source>
</evidence>
<feature type="domain" description="Minimal SLOG" evidence="2">
    <location>
        <begin position="1"/>
        <end position="104"/>
    </location>
</feature>
<dbReference type="RefSeq" id="WP_005086330.1">
    <property type="nucleotide sequence ID" value="NZ_KB849810.1"/>
</dbReference>
<gene>
    <name evidence="3" type="ORF">F927_00442</name>
</gene>
<accession>N9GVM9</accession>
<dbReference type="AlphaFoldDB" id="N9GVM9"/>
<protein>
    <recommendedName>
        <fullName evidence="5">DUF4326 domain-containing protein</fullName>
    </recommendedName>
</protein>
<keyword evidence="4" id="KW-1185">Reference proteome</keyword>
<organism evidence="3 4">
    <name type="scientific">Acinetobacter haemolyticus CIP 64.3 = MTCC 9819</name>
    <dbReference type="NCBI Taxonomy" id="1217659"/>
    <lineage>
        <taxon>Bacteria</taxon>
        <taxon>Pseudomonadati</taxon>
        <taxon>Pseudomonadota</taxon>
        <taxon>Gammaproteobacteria</taxon>
        <taxon>Moraxellales</taxon>
        <taxon>Moraxellaceae</taxon>
        <taxon>Acinetobacter</taxon>
    </lineage>
</organism>
<dbReference type="Pfam" id="PF22565">
    <property type="entry name" value="mSLOG"/>
    <property type="match status" value="1"/>
</dbReference>
<evidence type="ECO:0000259" key="2">
    <source>
        <dbReference type="Pfam" id="PF22565"/>
    </source>
</evidence>
<dbReference type="InterPro" id="IPR025475">
    <property type="entry name" value="DUF4326"/>
</dbReference>
<evidence type="ECO:0000313" key="3">
    <source>
        <dbReference type="EMBL" id="ENW21094.1"/>
    </source>
</evidence>
<evidence type="ECO:0000313" key="4">
    <source>
        <dbReference type="Proteomes" id="UP000017667"/>
    </source>
</evidence>
<evidence type="ECO:0008006" key="5">
    <source>
        <dbReference type="Google" id="ProtNLM"/>
    </source>
</evidence>
<comment type="caution">
    <text evidence="3">The sequence shown here is derived from an EMBL/GenBank/DDBJ whole genome shotgun (WGS) entry which is preliminary data.</text>
</comment>
<name>N9GVM9_ACIHA</name>
<feature type="domain" description="DUF4326" evidence="1">
    <location>
        <begin position="114"/>
        <end position="191"/>
    </location>
</feature>
<proteinExistence type="predicted"/>
<dbReference type="HOGENOM" id="CLU_116693_0_0_6"/>